<evidence type="ECO:0000313" key="2">
    <source>
        <dbReference type="Proteomes" id="UP000239366"/>
    </source>
</evidence>
<accession>A0A2S7T3K6</accession>
<sequence length="189" mass="22306">MLTCKGQIPNEKEVYALINDLPYTFTSEPQIDLHPLSLDIVKSRDIFKRLLIKRSVNLLFPEVSKKLNSQRDSIKNLNLSKEVKDSLLFTVNSMYPRKLIDLFSQTDRKKMESEILLKKIKWRKRKANMINFSKRKSKTRISFPLFNQQKNLALFFRTYNGEYELVVFKLTDSIWQGYGRARVVPVNLN</sequence>
<keyword evidence="2" id="KW-1185">Reference proteome</keyword>
<gene>
    <name evidence="1" type="ORF">BST99_00890</name>
</gene>
<dbReference type="AlphaFoldDB" id="A0A2S7T3K6"/>
<protein>
    <submittedName>
        <fullName evidence="1">Uncharacterized protein</fullName>
    </submittedName>
</protein>
<comment type="caution">
    <text evidence="1">The sequence shown here is derived from an EMBL/GenBank/DDBJ whole genome shotgun (WGS) entry which is preliminary data.</text>
</comment>
<proteinExistence type="predicted"/>
<name>A0A2S7T3K6_9FLAO</name>
<dbReference type="EMBL" id="MQVX01000001">
    <property type="protein sequence ID" value="PQJ14500.1"/>
    <property type="molecule type" value="Genomic_DNA"/>
</dbReference>
<organism evidence="1 2">
    <name type="scientific">Aureicoccus marinus</name>
    <dbReference type="NCBI Taxonomy" id="754435"/>
    <lineage>
        <taxon>Bacteria</taxon>
        <taxon>Pseudomonadati</taxon>
        <taxon>Bacteroidota</taxon>
        <taxon>Flavobacteriia</taxon>
        <taxon>Flavobacteriales</taxon>
        <taxon>Flavobacteriaceae</taxon>
        <taxon>Aureicoccus</taxon>
    </lineage>
</organism>
<reference evidence="2" key="1">
    <citation type="submission" date="2016-11" db="EMBL/GenBank/DDBJ databases">
        <title>Trade-off between light-utilization and light-protection in marine flavobacteria.</title>
        <authorList>
            <person name="Kumagai Y."/>
            <person name="Yoshizawa S."/>
            <person name="Kogure K."/>
        </authorList>
    </citation>
    <scope>NUCLEOTIDE SEQUENCE [LARGE SCALE GENOMIC DNA]</scope>
    <source>
        <strain evidence="2">SG-18</strain>
    </source>
</reference>
<dbReference type="Proteomes" id="UP000239366">
    <property type="component" value="Unassembled WGS sequence"/>
</dbReference>
<evidence type="ECO:0000313" key="1">
    <source>
        <dbReference type="EMBL" id="PQJ14500.1"/>
    </source>
</evidence>